<name>A0A0A1F7Q5_9BURK</name>
<evidence type="ECO:0000313" key="1">
    <source>
        <dbReference type="EMBL" id="AIY40566.1"/>
    </source>
</evidence>
<dbReference type="EMBL" id="CP009962">
    <property type="protein sequence ID" value="AIY40566.1"/>
    <property type="molecule type" value="Genomic_DNA"/>
</dbReference>
<protein>
    <submittedName>
        <fullName evidence="1">Uncharacterized protein</fullName>
    </submittedName>
</protein>
<sequence>MDGSGHAHWFMEPHIKSRAHFWYTQELHAPTFGYMGDWQESLTERQPDEAGPAAG</sequence>
<keyword evidence="2" id="KW-1185">Reference proteome</keyword>
<dbReference type="KEGG" id="care:LT85_1408"/>
<gene>
    <name evidence="1" type="ORF">LT85_1408</name>
</gene>
<dbReference type="Proteomes" id="UP000030302">
    <property type="component" value="Chromosome"/>
</dbReference>
<proteinExistence type="predicted"/>
<reference evidence="2" key="1">
    <citation type="journal article" date="2014" name="Soil Biol. Biochem.">
        <title>Structure and function of bacterial communities in ageing soils: Insights from the Mendocino ecological staircase.</title>
        <authorList>
            <person name="Uroz S."/>
            <person name="Tech J.J."/>
            <person name="Sawaya N.A."/>
            <person name="Frey-Klett P."/>
            <person name="Leveau J.H.J."/>
        </authorList>
    </citation>
    <scope>NUCLEOTIDE SEQUENCE [LARGE SCALE GENOMIC DNA]</scope>
    <source>
        <strain evidence="2">Cal35</strain>
    </source>
</reference>
<dbReference type="HOGENOM" id="CLU_3024233_0_0_4"/>
<accession>A0A0A1F7Q5</accession>
<organism evidence="1 2">
    <name type="scientific">Collimonas arenae</name>
    <dbReference type="NCBI Taxonomy" id="279058"/>
    <lineage>
        <taxon>Bacteria</taxon>
        <taxon>Pseudomonadati</taxon>
        <taxon>Pseudomonadota</taxon>
        <taxon>Betaproteobacteria</taxon>
        <taxon>Burkholderiales</taxon>
        <taxon>Oxalobacteraceae</taxon>
        <taxon>Collimonas</taxon>
    </lineage>
</organism>
<dbReference type="AlphaFoldDB" id="A0A0A1F7Q5"/>
<evidence type="ECO:0000313" key="2">
    <source>
        <dbReference type="Proteomes" id="UP000030302"/>
    </source>
</evidence>